<dbReference type="SUPFAM" id="SSF52172">
    <property type="entry name" value="CheY-like"/>
    <property type="match status" value="1"/>
</dbReference>
<evidence type="ECO:0000256" key="1">
    <source>
        <dbReference type="PROSITE-ProRule" id="PRU00169"/>
    </source>
</evidence>
<evidence type="ECO:0000259" key="2">
    <source>
        <dbReference type="PROSITE" id="PS50110"/>
    </source>
</evidence>
<dbReference type="InterPro" id="IPR011006">
    <property type="entry name" value="CheY-like_superfamily"/>
</dbReference>
<keyword evidence="4" id="KW-1185">Reference proteome</keyword>
<evidence type="ECO:0000313" key="3">
    <source>
        <dbReference type="EMBL" id="NIK89705.1"/>
    </source>
</evidence>
<feature type="domain" description="Response regulatory" evidence="2">
    <location>
        <begin position="10"/>
        <end position="129"/>
    </location>
</feature>
<evidence type="ECO:0000313" key="4">
    <source>
        <dbReference type="Proteomes" id="UP000570514"/>
    </source>
</evidence>
<dbReference type="RefSeq" id="WP_167083769.1">
    <property type="nucleotide sequence ID" value="NZ_BAAADC010000001.1"/>
</dbReference>
<comment type="caution">
    <text evidence="1">Lacks conserved residue(s) required for the propagation of feature annotation.</text>
</comment>
<dbReference type="EMBL" id="JAASRM010000001">
    <property type="protein sequence ID" value="NIK89705.1"/>
    <property type="molecule type" value="Genomic_DNA"/>
</dbReference>
<dbReference type="GO" id="GO:0000160">
    <property type="term" value="P:phosphorelay signal transduction system"/>
    <property type="evidence" value="ECO:0007669"/>
    <property type="project" value="InterPro"/>
</dbReference>
<reference evidence="3 4" key="1">
    <citation type="submission" date="2020-03" db="EMBL/GenBank/DDBJ databases">
        <title>Genomic Encyclopedia of Type Strains, Phase IV (KMG-IV): sequencing the most valuable type-strain genomes for metagenomic binning, comparative biology and taxonomic classification.</title>
        <authorList>
            <person name="Goeker M."/>
        </authorList>
    </citation>
    <scope>NUCLEOTIDE SEQUENCE [LARGE SCALE GENOMIC DNA]</scope>
    <source>
        <strain evidence="3 4">DSM 19867</strain>
    </source>
</reference>
<organism evidence="3 4">
    <name type="scientific">Rhizomicrobium palustre</name>
    <dbReference type="NCBI Taxonomy" id="189966"/>
    <lineage>
        <taxon>Bacteria</taxon>
        <taxon>Pseudomonadati</taxon>
        <taxon>Pseudomonadota</taxon>
        <taxon>Alphaproteobacteria</taxon>
        <taxon>Micropepsales</taxon>
        <taxon>Micropepsaceae</taxon>
        <taxon>Rhizomicrobium</taxon>
    </lineage>
</organism>
<gene>
    <name evidence="3" type="ORF">FHS83_003023</name>
</gene>
<name>A0A846N2J0_9PROT</name>
<dbReference type="Proteomes" id="UP000570514">
    <property type="component" value="Unassembled WGS sequence"/>
</dbReference>
<proteinExistence type="predicted"/>
<sequence length="321" mass="35822">MPKLNYETADVLVYDPVAGHRNATRGALYTLGFKKVTTCGMLAALDHALRYSPPDLVFCEAEGSEDELCKMIQAVRQSGTHVNPFLVIIVTAWEKSRALVHQVLNSGADDLILRPLTANLLKARIDSHVERRKQFVVTHDYIGPDRRSDPNRVSKIPLFQPPNSLKMKVADGMLQQEAAYKLQQELRVALDLLWSEKLRREVFQICALWRLLQDSENPATDPNLAKLQALALVVAKRCVENGIDAAQHWCDSIKTAVEGLYFGVDRNASMHLLGQAALNLNQIVSPELPRADHLQALDEVVTMIRNRPEPAADVPDLKQVG</sequence>
<accession>A0A846N2J0</accession>
<protein>
    <submittedName>
        <fullName evidence="3">DNA-binding response OmpR family regulator</fullName>
    </submittedName>
</protein>
<dbReference type="Gene3D" id="3.40.50.2300">
    <property type="match status" value="1"/>
</dbReference>
<dbReference type="GO" id="GO:0003677">
    <property type="term" value="F:DNA binding"/>
    <property type="evidence" value="ECO:0007669"/>
    <property type="project" value="UniProtKB-KW"/>
</dbReference>
<keyword evidence="3" id="KW-0238">DNA-binding</keyword>
<comment type="caution">
    <text evidence="3">The sequence shown here is derived from an EMBL/GenBank/DDBJ whole genome shotgun (WGS) entry which is preliminary data.</text>
</comment>
<dbReference type="AlphaFoldDB" id="A0A846N2J0"/>
<dbReference type="InterPro" id="IPR001789">
    <property type="entry name" value="Sig_transdc_resp-reg_receiver"/>
</dbReference>
<dbReference type="PROSITE" id="PS50110">
    <property type="entry name" value="RESPONSE_REGULATORY"/>
    <property type="match status" value="1"/>
</dbReference>